<organism evidence="2 3">
    <name type="scientific">Rehaibacterium terrae</name>
    <dbReference type="NCBI Taxonomy" id="1341696"/>
    <lineage>
        <taxon>Bacteria</taxon>
        <taxon>Pseudomonadati</taxon>
        <taxon>Pseudomonadota</taxon>
        <taxon>Gammaproteobacteria</taxon>
        <taxon>Lysobacterales</taxon>
        <taxon>Lysobacteraceae</taxon>
        <taxon>Rehaibacterium</taxon>
    </lineage>
</organism>
<dbReference type="InterPro" id="IPR046162">
    <property type="entry name" value="DUF6164"/>
</dbReference>
<gene>
    <name evidence="2" type="ORF">HNQ58_001900</name>
</gene>
<comment type="caution">
    <text evidence="2">The sequence shown here is derived from an EMBL/GenBank/DDBJ whole genome shotgun (WGS) entry which is preliminary data.</text>
</comment>
<evidence type="ECO:0000256" key="1">
    <source>
        <dbReference type="SAM" id="Phobius"/>
    </source>
</evidence>
<proteinExistence type="predicted"/>
<name>A0A7W8DF12_9GAMM</name>
<evidence type="ECO:0008006" key="4">
    <source>
        <dbReference type="Google" id="ProtNLM"/>
    </source>
</evidence>
<sequence length="122" mass="13808">MSKLLLNLRHVPEDEADEVRELLREHAIAFYETRPGNWGFSAGGIWISEAADYPEARRLMDAYQAQRRERVRAEVAAARREGRAPTLWTVLREEPLRVLATLLGIAAIIALTTAVPYLLLRG</sequence>
<evidence type="ECO:0000313" key="3">
    <source>
        <dbReference type="Proteomes" id="UP000519004"/>
    </source>
</evidence>
<keyword evidence="1" id="KW-1133">Transmembrane helix</keyword>
<protein>
    <recommendedName>
        <fullName evidence="4">Transmembrane protein</fullName>
    </recommendedName>
</protein>
<reference evidence="2 3" key="1">
    <citation type="submission" date="2020-08" db="EMBL/GenBank/DDBJ databases">
        <title>Genomic Encyclopedia of Type Strains, Phase IV (KMG-IV): sequencing the most valuable type-strain genomes for metagenomic binning, comparative biology and taxonomic classification.</title>
        <authorList>
            <person name="Goeker M."/>
        </authorList>
    </citation>
    <scope>NUCLEOTIDE SEQUENCE [LARGE SCALE GENOMIC DNA]</scope>
    <source>
        <strain evidence="2 3">DSM 25897</strain>
    </source>
</reference>
<keyword evidence="1" id="KW-0812">Transmembrane</keyword>
<keyword evidence="1" id="KW-0472">Membrane</keyword>
<dbReference type="Proteomes" id="UP000519004">
    <property type="component" value="Unassembled WGS sequence"/>
</dbReference>
<feature type="transmembrane region" description="Helical" evidence="1">
    <location>
        <begin position="98"/>
        <end position="120"/>
    </location>
</feature>
<dbReference type="EMBL" id="JACHHX010000013">
    <property type="protein sequence ID" value="MBB5015990.1"/>
    <property type="molecule type" value="Genomic_DNA"/>
</dbReference>
<keyword evidence="3" id="KW-1185">Reference proteome</keyword>
<dbReference type="RefSeq" id="WP_183948665.1">
    <property type="nucleotide sequence ID" value="NZ_JACHHX010000013.1"/>
</dbReference>
<dbReference type="AlphaFoldDB" id="A0A7W8DF12"/>
<accession>A0A7W8DF12</accession>
<evidence type="ECO:0000313" key="2">
    <source>
        <dbReference type="EMBL" id="MBB5015990.1"/>
    </source>
</evidence>
<dbReference type="Pfam" id="PF19661">
    <property type="entry name" value="DUF6164"/>
    <property type="match status" value="1"/>
</dbReference>